<dbReference type="GO" id="GO:0006508">
    <property type="term" value="P:proteolysis"/>
    <property type="evidence" value="ECO:0007669"/>
    <property type="project" value="UniProtKB-KW"/>
</dbReference>
<keyword evidence="2" id="KW-1003">Cell membrane</keyword>
<keyword evidence="8 9" id="KW-0472">Membrane</keyword>
<protein>
    <submittedName>
        <fullName evidence="10">Uncharacterized protein</fullName>
    </submittedName>
</protein>
<dbReference type="PANTHER" id="PTHR33695">
    <property type="entry name" value="LIPOPROTEIN SIGNAL PEPTIDASE"/>
    <property type="match status" value="1"/>
</dbReference>
<feature type="transmembrane region" description="Helical" evidence="9">
    <location>
        <begin position="130"/>
        <end position="151"/>
    </location>
</feature>
<comment type="similarity">
    <text evidence="1">Belongs to the peptidase A8 family.</text>
</comment>
<keyword evidence="3" id="KW-0645">Protease</keyword>
<comment type="caution">
    <text evidence="10">The sequence shown here is derived from an EMBL/GenBank/DDBJ whole genome shotgun (WGS) entry which is preliminary data.</text>
</comment>
<keyword evidence="4 9" id="KW-0812">Transmembrane</keyword>
<dbReference type="GO" id="GO:0016020">
    <property type="term" value="C:membrane"/>
    <property type="evidence" value="ECO:0007669"/>
    <property type="project" value="InterPro"/>
</dbReference>
<evidence type="ECO:0000313" key="11">
    <source>
        <dbReference type="Proteomes" id="UP000265643"/>
    </source>
</evidence>
<gene>
    <name evidence="10" type="ORF">KGMB01110_08210</name>
</gene>
<accession>A0A391NZB8</accession>
<evidence type="ECO:0000256" key="4">
    <source>
        <dbReference type="ARBA" id="ARBA00022692"/>
    </source>
</evidence>
<evidence type="ECO:0000313" key="10">
    <source>
        <dbReference type="EMBL" id="GCA66385.1"/>
    </source>
</evidence>
<dbReference type="PANTHER" id="PTHR33695:SF1">
    <property type="entry name" value="LIPOPROTEIN SIGNAL PEPTIDASE"/>
    <property type="match status" value="1"/>
</dbReference>
<feature type="transmembrane region" description="Helical" evidence="9">
    <location>
        <begin position="65"/>
        <end position="82"/>
    </location>
</feature>
<evidence type="ECO:0000256" key="2">
    <source>
        <dbReference type="ARBA" id="ARBA00022475"/>
    </source>
</evidence>
<organism evidence="10 11">
    <name type="scientific">Mediterraneibacter butyricigenes</name>
    <dbReference type="NCBI Taxonomy" id="2316025"/>
    <lineage>
        <taxon>Bacteria</taxon>
        <taxon>Bacillati</taxon>
        <taxon>Bacillota</taxon>
        <taxon>Clostridia</taxon>
        <taxon>Lachnospirales</taxon>
        <taxon>Lachnospiraceae</taxon>
        <taxon>Mediterraneibacter</taxon>
    </lineage>
</organism>
<evidence type="ECO:0000256" key="1">
    <source>
        <dbReference type="ARBA" id="ARBA00006139"/>
    </source>
</evidence>
<keyword evidence="7 9" id="KW-1133">Transmembrane helix</keyword>
<dbReference type="RefSeq" id="WP_117602755.1">
    <property type="nucleotide sequence ID" value="NZ_BHGK01000001.1"/>
</dbReference>
<dbReference type="EMBL" id="BHGK01000001">
    <property type="protein sequence ID" value="GCA66385.1"/>
    <property type="molecule type" value="Genomic_DNA"/>
</dbReference>
<keyword evidence="6" id="KW-0378">Hydrolase</keyword>
<dbReference type="Pfam" id="PF01252">
    <property type="entry name" value="Peptidase_A8"/>
    <property type="match status" value="1"/>
</dbReference>
<reference evidence="11" key="1">
    <citation type="submission" date="2018-09" db="EMBL/GenBank/DDBJ databases">
        <title>Draft Genome Sequence of Mediterraneibacter sp. KCTC 15684.</title>
        <authorList>
            <person name="Kim J.S."/>
            <person name="Han K.I."/>
            <person name="Suh M.K."/>
            <person name="Lee K.C."/>
            <person name="Eom M.K."/>
            <person name="Lee J.H."/>
            <person name="Park S.H."/>
            <person name="Kang S.W."/>
            <person name="Park J.E."/>
            <person name="Oh B.S."/>
            <person name="Yu S.Y."/>
            <person name="Choi S.H."/>
            <person name="Lee D.H."/>
            <person name="Yoon H."/>
            <person name="Kim B."/>
            <person name="Yang S.J."/>
            <person name="Lee J.S."/>
        </authorList>
    </citation>
    <scope>NUCLEOTIDE SEQUENCE [LARGE SCALE GENOMIC DNA]</scope>
    <source>
        <strain evidence="11">KCTC 15684</strain>
    </source>
</reference>
<dbReference type="InterPro" id="IPR001872">
    <property type="entry name" value="Peptidase_A8"/>
</dbReference>
<proteinExistence type="inferred from homology"/>
<evidence type="ECO:0000256" key="7">
    <source>
        <dbReference type="ARBA" id="ARBA00022989"/>
    </source>
</evidence>
<dbReference type="GO" id="GO:0004190">
    <property type="term" value="F:aspartic-type endopeptidase activity"/>
    <property type="evidence" value="ECO:0007669"/>
    <property type="project" value="UniProtKB-KW"/>
</dbReference>
<evidence type="ECO:0000256" key="9">
    <source>
        <dbReference type="SAM" id="Phobius"/>
    </source>
</evidence>
<evidence type="ECO:0000256" key="5">
    <source>
        <dbReference type="ARBA" id="ARBA00022750"/>
    </source>
</evidence>
<evidence type="ECO:0000256" key="6">
    <source>
        <dbReference type="ARBA" id="ARBA00022801"/>
    </source>
</evidence>
<dbReference type="AlphaFoldDB" id="A0A391NZB8"/>
<name>A0A391NZB8_9FIRM</name>
<keyword evidence="5" id="KW-0064">Aspartyl protease</keyword>
<dbReference type="Proteomes" id="UP000265643">
    <property type="component" value="Unassembled WGS sequence"/>
</dbReference>
<sequence length="157" mass="17562">MIGIVFGIVPTLILVDLILKNLAEARLKEGESREVLGGHLLIRKVYNRGMCLNAMDDRPDQVKKISLGASLSVTLYLIYCLFRQKNRRLKQAGLVLMAAGGWSNTIDRCLRHYVVDYFGFGVKWEKLKKVTFNLGDMFLFIGGILVAIGSAGKKNKD</sequence>
<keyword evidence="11" id="KW-1185">Reference proteome</keyword>
<evidence type="ECO:0000256" key="3">
    <source>
        <dbReference type="ARBA" id="ARBA00022670"/>
    </source>
</evidence>
<evidence type="ECO:0000256" key="8">
    <source>
        <dbReference type="ARBA" id="ARBA00023136"/>
    </source>
</evidence>